<comment type="caution">
    <text evidence="1">The sequence shown here is derived from an EMBL/GenBank/DDBJ whole genome shotgun (WGS) entry which is preliminary data.</text>
</comment>
<evidence type="ECO:0000313" key="2">
    <source>
        <dbReference type="Proteomes" id="UP000278907"/>
    </source>
</evidence>
<proteinExistence type="predicted"/>
<sequence length="81" mass="8982">MAYSGRCLINSAGINSSDGRVHFSLKALDGAFDWTPFLAKQEHNHEVLALAIAAMTSNSNVVIQTEQTTAWAEVWWFDLVK</sequence>
<name>A0ABX9QR92_9BACT</name>
<reference evidence="1 2" key="1">
    <citation type="submission" date="2018-09" db="EMBL/GenBank/DDBJ databases">
        <authorList>
            <person name="Livingstone P.G."/>
            <person name="Whitworth D.E."/>
        </authorList>
    </citation>
    <scope>NUCLEOTIDE SEQUENCE [LARGE SCALE GENOMIC DNA]</scope>
    <source>
        <strain evidence="1 2">CA031B</strain>
    </source>
</reference>
<keyword evidence="2" id="KW-1185">Reference proteome</keyword>
<accession>A0ABX9QR92</accession>
<evidence type="ECO:0000313" key="1">
    <source>
        <dbReference type="EMBL" id="RKI16390.1"/>
    </source>
</evidence>
<protein>
    <submittedName>
        <fullName evidence="1">Uncharacterized protein</fullName>
    </submittedName>
</protein>
<organism evidence="1 2">
    <name type="scientific">Corallococcus praedator</name>
    <dbReference type="NCBI Taxonomy" id="2316724"/>
    <lineage>
        <taxon>Bacteria</taxon>
        <taxon>Pseudomonadati</taxon>
        <taxon>Myxococcota</taxon>
        <taxon>Myxococcia</taxon>
        <taxon>Myxococcales</taxon>
        <taxon>Cystobacterineae</taxon>
        <taxon>Myxococcaceae</taxon>
        <taxon>Corallococcus</taxon>
    </lineage>
</organism>
<dbReference type="Proteomes" id="UP000278907">
    <property type="component" value="Unassembled WGS sequence"/>
</dbReference>
<dbReference type="RefSeq" id="WP_120536663.1">
    <property type="nucleotide sequence ID" value="NZ_RAWI01000010.1"/>
</dbReference>
<gene>
    <name evidence="1" type="ORF">D7Y13_02355</name>
</gene>
<dbReference type="EMBL" id="RAWI01000010">
    <property type="protein sequence ID" value="RKI16390.1"/>
    <property type="molecule type" value="Genomic_DNA"/>
</dbReference>